<protein>
    <recommendedName>
        <fullName evidence="2">phospholipase C</fullName>
        <ecNumber evidence="2">3.1.4.3</ecNumber>
    </recommendedName>
</protein>
<accession>A0ABP9UMY6</accession>
<dbReference type="EC" id="3.1.4.3" evidence="2"/>
<keyword evidence="3" id="KW-0378">Hydrolase</keyword>
<reference evidence="5 6" key="1">
    <citation type="submission" date="2024-02" db="EMBL/GenBank/DDBJ databases">
        <title>Haloferula sargassicola NBRC 104335.</title>
        <authorList>
            <person name="Ichikawa N."/>
            <person name="Katano-Makiyama Y."/>
            <person name="Hidaka K."/>
        </authorList>
    </citation>
    <scope>NUCLEOTIDE SEQUENCE [LARGE SCALE GENOMIC DNA]</scope>
    <source>
        <strain evidence="5 6">NBRC 104335</strain>
    </source>
</reference>
<gene>
    <name evidence="5" type="ORF">Hsar01_01262</name>
</gene>
<proteinExistence type="inferred from homology"/>
<name>A0ABP9UMY6_9BACT</name>
<comment type="caution">
    <text evidence="5">The sequence shown here is derived from an EMBL/GenBank/DDBJ whole genome shotgun (WGS) entry which is preliminary data.</text>
</comment>
<evidence type="ECO:0000256" key="3">
    <source>
        <dbReference type="ARBA" id="ARBA00022801"/>
    </source>
</evidence>
<evidence type="ECO:0000313" key="6">
    <source>
        <dbReference type="Proteomes" id="UP001476282"/>
    </source>
</evidence>
<dbReference type="PANTHER" id="PTHR31956">
    <property type="entry name" value="NON-SPECIFIC PHOSPHOLIPASE C4-RELATED"/>
    <property type="match status" value="1"/>
</dbReference>
<evidence type="ECO:0000259" key="4">
    <source>
        <dbReference type="Pfam" id="PF05506"/>
    </source>
</evidence>
<dbReference type="InterPro" id="IPR007312">
    <property type="entry name" value="Phosphoesterase"/>
</dbReference>
<dbReference type="NCBIfam" id="TIGR03396">
    <property type="entry name" value="PC_PLC"/>
    <property type="match status" value="1"/>
</dbReference>
<dbReference type="Proteomes" id="UP001476282">
    <property type="component" value="Unassembled WGS sequence"/>
</dbReference>
<dbReference type="InterPro" id="IPR006311">
    <property type="entry name" value="TAT_signal"/>
</dbReference>
<sequence>MSTRRSFLKQASLLSGGLGLLPPSLLRAMNIEPTGGSTFLDAEHVVILMQENRSFDHTFGTLRGVRGFDDPRIISLPGGHPVWLQSDAEGRPHAPSRLNIRDTNSTWLSCLPHDRHSQVAASNDGRHDQWLRVKQSGHRELAALPLTLGYYQREDLSFYYQFADAFTVCDHYFCSASTCTSPNRLYHWTGTARDPRDPASPPRLDNSQIDYDSPLDWPTFPERLEDLGVSWRVYQNEVWIETGLDGDDLAWLGNFGDNPLEYFSQYQLRFHPRRMQWVRERIVALEKLAADDAASAGDGFSAGLAQELADLIAERERFTPEAFAALPDRQRALFEKAFTRNTGDPHHRETVTLRYHDGSAERQVKVPAGDVLHQFRQDARNGQLPTVSWLAAPENFSDHPSAPWYGSWYVSEVLDILTQDPELWKKTILILNYDENDGYFDHMPPFVPPHTGQPGTGAASAGLDTTAEFDEHGHPIGLGYRVPMVIASPWTRGGKVCSQVFDHTSVLRFLEVFLSHKTGAPVREEHISDWRRTICGDLTSAFASGPSSPLDPPQPLQRDAVVESIHRARFMDLPGNFRTFTDQQLAEVLKHPTTSPLLARQENGSRLSCALPYELEAGFQHDAAGGTLDLTLTVGNRLYGTQAAGAPFHVYAPGYYRTSEVDAAGPLPYEQMRRWSFAVKAGDRLKYTWPLSSFDRHHYHLQLYGPNGFHRECRGTAGDPSIVVRLLAQADPQPDGNALLEAVNTGPAAARLIIEDRSYGAPAIRRTLAPGATLRLPLLLHASHRWYDFAVTLEGNEVFLRRFAGRIETGEIGPQDPAIGRAST</sequence>
<keyword evidence="6" id="KW-1185">Reference proteome</keyword>
<organism evidence="5 6">
    <name type="scientific">Haloferula sargassicola</name>
    <dbReference type="NCBI Taxonomy" id="490096"/>
    <lineage>
        <taxon>Bacteria</taxon>
        <taxon>Pseudomonadati</taxon>
        <taxon>Verrucomicrobiota</taxon>
        <taxon>Verrucomicrobiia</taxon>
        <taxon>Verrucomicrobiales</taxon>
        <taxon>Verrucomicrobiaceae</taxon>
        <taxon>Haloferula</taxon>
    </lineage>
</organism>
<dbReference type="Pfam" id="PF04185">
    <property type="entry name" value="Phosphoesterase"/>
    <property type="match status" value="2"/>
</dbReference>
<dbReference type="RefSeq" id="WP_353566194.1">
    <property type="nucleotide sequence ID" value="NZ_BAABRI010000006.1"/>
</dbReference>
<evidence type="ECO:0000256" key="1">
    <source>
        <dbReference type="ARBA" id="ARBA00009717"/>
    </source>
</evidence>
<dbReference type="InterPro" id="IPR017850">
    <property type="entry name" value="Alkaline_phosphatase_core_sf"/>
</dbReference>
<feature type="domain" description="Bacterial phospholipase C C-terminal" evidence="4">
    <location>
        <begin position="736"/>
        <end position="806"/>
    </location>
</feature>
<dbReference type="Gene3D" id="3.40.720.10">
    <property type="entry name" value="Alkaline Phosphatase, subunit A"/>
    <property type="match status" value="2"/>
</dbReference>
<comment type="similarity">
    <text evidence="1">Belongs to the bacterial phospholipase C family.</text>
</comment>
<dbReference type="InterPro" id="IPR008475">
    <property type="entry name" value="PLipase_C_C"/>
</dbReference>
<evidence type="ECO:0000256" key="2">
    <source>
        <dbReference type="ARBA" id="ARBA00012018"/>
    </source>
</evidence>
<dbReference type="EMBL" id="BAABRI010000006">
    <property type="protein sequence ID" value="GAA5482047.1"/>
    <property type="molecule type" value="Genomic_DNA"/>
</dbReference>
<dbReference type="InterPro" id="IPR017767">
    <property type="entry name" value="PC-PLC"/>
</dbReference>
<dbReference type="Pfam" id="PF05506">
    <property type="entry name" value="PLipase_C_C"/>
    <property type="match status" value="2"/>
</dbReference>
<feature type="domain" description="Bacterial phospholipase C C-terminal" evidence="4">
    <location>
        <begin position="608"/>
        <end position="715"/>
    </location>
</feature>
<dbReference type="PANTHER" id="PTHR31956:SF1">
    <property type="entry name" value="NON-SPECIFIC PHOSPHOLIPASE C1"/>
    <property type="match status" value="1"/>
</dbReference>
<evidence type="ECO:0000313" key="5">
    <source>
        <dbReference type="EMBL" id="GAA5482047.1"/>
    </source>
</evidence>
<dbReference type="PROSITE" id="PS51318">
    <property type="entry name" value="TAT"/>
    <property type="match status" value="1"/>
</dbReference>